<dbReference type="AlphaFoldDB" id="A0A420D8W8"/>
<sequence length="235" mass="27454">MAKEIWNPKGREALRKERLLARKVLKAIDKVDFKPETSAKWTNITKHWNGALRVQIQHQDMVGVSPKMLKWWFENLGQKTTWNGIDFSGEEVSFYHLWHHRDHISVTPLTQPQNGINRGFAVGAYSKIHEQFNDYNEVINNTMLTTVLDETEFSFLIKVGSLTVGRINHYYEPTETGSTFYAETYLGVDIPIIGWFINWIILPMFFSKTTAMHWIRHNIEETGQTDKILLIIQFL</sequence>
<dbReference type="EMBL" id="BMCW01000004">
    <property type="protein sequence ID" value="GGG59451.1"/>
    <property type="molecule type" value="Genomic_DNA"/>
</dbReference>
<keyword evidence="1" id="KW-0472">Membrane</keyword>
<organism evidence="3 4">
    <name type="scientific">Epilithonimonas arachidiradicis</name>
    <dbReference type="NCBI Taxonomy" id="1617282"/>
    <lineage>
        <taxon>Bacteria</taxon>
        <taxon>Pseudomonadati</taxon>
        <taxon>Bacteroidota</taxon>
        <taxon>Flavobacteriia</taxon>
        <taxon>Flavobacteriales</taxon>
        <taxon>Weeksellaceae</taxon>
        <taxon>Chryseobacterium group</taxon>
        <taxon>Epilithonimonas</taxon>
    </lineage>
</organism>
<keyword evidence="5" id="KW-1185">Reference proteome</keyword>
<dbReference type="EMBL" id="RAQH01000005">
    <property type="protein sequence ID" value="RKE87250.1"/>
    <property type="molecule type" value="Genomic_DNA"/>
</dbReference>
<evidence type="ECO:0000313" key="3">
    <source>
        <dbReference type="EMBL" id="RKE87250.1"/>
    </source>
</evidence>
<evidence type="ECO:0008006" key="6">
    <source>
        <dbReference type="Google" id="ProtNLM"/>
    </source>
</evidence>
<proteinExistence type="predicted"/>
<feature type="transmembrane region" description="Helical" evidence="1">
    <location>
        <begin position="185"/>
        <end position="206"/>
    </location>
</feature>
<reference evidence="3 4" key="2">
    <citation type="submission" date="2018-09" db="EMBL/GenBank/DDBJ databases">
        <title>Genomic Encyclopedia of Archaeal and Bacterial Type Strains, Phase II (KMG-II): from individual species to whole genera.</title>
        <authorList>
            <person name="Goeker M."/>
        </authorList>
    </citation>
    <scope>NUCLEOTIDE SEQUENCE [LARGE SCALE GENOMIC DNA]</scope>
    <source>
        <strain evidence="3 4">DSM 27620</strain>
    </source>
</reference>
<reference evidence="5" key="3">
    <citation type="journal article" date="2019" name="Int. J. Syst. Evol. Microbiol.">
        <title>The Global Catalogue of Microorganisms (GCM) 10K type strain sequencing project: providing services to taxonomists for standard genome sequencing and annotation.</title>
        <authorList>
            <consortium name="The Broad Institute Genomics Platform"/>
            <consortium name="The Broad Institute Genome Sequencing Center for Infectious Disease"/>
            <person name="Wu L."/>
            <person name="Ma J."/>
        </authorList>
    </citation>
    <scope>NUCLEOTIDE SEQUENCE [LARGE SCALE GENOMIC DNA]</scope>
    <source>
        <strain evidence="5">CCM 8490</strain>
    </source>
</reference>
<reference evidence="2" key="1">
    <citation type="journal article" date="2014" name="Int. J. Syst. Evol. Microbiol.">
        <title>Complete genome of a new Firmicutes species belonging to the dominant human colonic microbiota ('Ruminococcus bicirculans') reveals two chromosomes and a selective capacity to utilize plant glucans.</title>
        <authorList>
            <consortium name="NISC Comparative Sequencing Program"/>
            <person name="Wegmann U."/>
            <person name="Louis P."/>
            <person name="Goesmann A."/>
            <person name="Henrissat B."/>
            <person name="Duncan S.H."/>
            <person name="Flint H.J."/>
        </authorList>
    </citation>
    <scope>NUCLEOTIDE SEQUENCE</scope>
    <source>
        <strain evidence="2">CCM 8490</strain>
    </source>
</reference>
<reference evidence="2" key="4">
    <citation type="submission" date="2024-05" db="EMBL/GenBank/DDBJ databases">
        <authorList>
            <person name="Sun Q."/>
            <person name="Sedlacek I."/>
        </authorList>
    </citation>
    <scope>NUCLEOTIDE SEQUENCE</scope>
    <source>
        <strain evidence="2">CCM 8490</strain>
    </source>
</reference>
<accession>A0A420D8W8</accession>
<evidence type="ECO:0000313" key="4">
    <source>
        <dbReference type="Proteomes" id="UP000285906"/>
    </source>
</evidence>
<protein>
    <recommendedName>
        <fullName evidence="6">DAPG hydrolase PhiG domain-containing protein</fullName>
    </recommendedName>
</protein>
<dbReference type="Proteomes" id="UP000658202">
    <property type="component" value="Unassembled WGS sequence"/>
</dbReference>
<dbReference type="Proteomes" id="UP000285906">
    <property type="component" value="Unassembled WGS sequence"/>
</dbReference>
<name>A0A420D8W8_9FLAO</name>
<evidence type="ECO:0000313" key="2">
    <source>
        <dbReference type="EMBL" id="GGG59451.1"/>
    </source>
</evidence>
<dbReference type="RefSeq" id="WP_120213749.1">
    <property type="nucleotide sequence ID" value="NZ_BMCW01000004.1"/>
</dbReference>
<keyword evidence="1" id="KW-0812">Transmembrane</keyword>
<gene>
    <name evidence="3" type="ORF">BXY58_2127</name>
    <name evidence="2" type="ORF">GCM10007332_21410</name>
</gene>
<evidence type="ECO:0000256" key="1">
    <source>
        <dbReference type="SAM" id="Phobius"/>
    </source>
</evidence>
<keyword evidence="1" id="KW-1133">Transmembrane helix</keyword>
<evidence type="ECO:0000313" key="5">
    <source>
        <dbReference type="Proteomes" id="UP000658202"/>
    </source>
</evidence>
<comment type="caution">
    <text evidence="3">The sequence shown here is derived from an EMBL/GenBank/DDBJ whole genome shotgun (WGS) entry which is preliminary data.</text>
</comment>
<dbReference type="OrthoDB" id="2052122at2"/>